<dbReference type="EMBL" id="JBGFUD010000723">
    <property type="protein sequence ID" value="MFH4975113.1"/>
    <property type="molecule type" value="Genomic_DNA"/>
</dbReference>
<dbReference type="Proteomes" id="UP001608902">
    <property type="component" value="Unassembled WGS sequence"/>
</dbReference>
<feature type="compositionally biased region" description="Low complexity" evidence="1">
    <location>
        <begin position="231"/>
        <end position="240"/>
    </location>
</feature>
<feature type="region of interest" description="Disordered" evidence="1">
    <location>
        <begin position="123"/>
        <end position="155"/>
    </location>
</feature>
<keyword evidence="3" id="KW-1185">Reference proteome</keyword>
<sequence length="333" mass="37495">MPEPRVSIESAGVTASTYESQTILDRPTNVTPKEFNRARLRELLNRKNLTPSLATDEQRAKLSLHRLASDVFGENQGTSVLFTQMSNKKAEEKKQCCRTNTDIASDKTQRTCKKDVPSDFKRKHLRRQKEAVGNSESLKQRNERLPKHLHGSSLSTHPIKMCKQRQELNHPKLLHNTPSNQRGHVRLSKCPESRLETKISISTMSTLNAPAESPKSGIPDSKVTESEPSHSTEYTSSTHSLPFLNTSGLTEVQTNANPQRTAQVVKDDLGKLKWHSTSLQRTNNERILRFLSAYGKYLRTGSGGCPTLFYGNFDNPQSQIGKVLYAMMMAYRT</sequence>
<reference evidence="2 3" key="1">
    <citation type="submission" date="2024-08" db="EMBL/GenBank/DDBJ databases">
        <title>Gnathostoma spinigerum genome.</title>
        <authorList>
            <person name="Gonzalez-Bertolin B."/>
            <person name="Monzon S."/>
            <person name="Zaballos A."/>
            <person name="Jimenez P."/>
            <person name="Dekumyoy P."/>
            <person name="Varona S."/>
            <person name="Cuesta I."/>
            <person name="Sumanam S."/>
            <person name="Adisakwattana P."/>
            <person name="Gasser R.B."/>
            <person name="Hernandez-Gonzalez A."/>
            <person name="Young N.D."/>
            <person name="Perteguer M.J."/>
        </authorList>
    </citation>
    <scope>NUCLEOTIDE SEQUENCE [LARGE SCALE GENOMIC DNA]</scope>
    <source>
        <strain evidence="2">AL3</strain>
        <tissue evidence="2">Liver</tissue>
    </source>
</reference>
<comment type="caution">
    <text evidence="2">The sequence shown here is derived from an EMBL/GenBank/DDBJ whole genome shotgun (WGS) entry which is preliminary data.</text>
</comment>
<organism evidence="2 3">
    <name type="scientific">Gnathostoma spinigerum</name>
    <dbReference type="NCBI Taxonomy" id="75299"/>
    <lineage>
        <taxon>Eukaryota</taxon>
        <taxon>Metazoa</taxon>
        <taxon>Ecdysozoa</taxon>
        <taxon>Nematoda</taxon>
        <taxon>Chromadorea</taxon>
        <taxon>Rhabditida</taxon>
        <taxon>Spirurina</taxon>
        <taxon>Gnathostomatomorpha</taxon>
        <taxon>Gnathostomatoidea</taxon>
        <taxon>Gnathostomatidae</taxon>
        <taxon>Gnathostoma</taxon>
    </lineage>
</organism>
<proteinExistence type="predicted"/>
<feature type="region of interest" description="Disordered" evidence="1">
    <location>
        <begin position="207"/>
        <end position="242"/>
    </location>
</feature>
<evidence type="ECO:0000313" key="3">
    <source>
        <dbReference type="Proteomes" id="UP001608902"/>
    </source>
</evidence>
<dbReference type="AlphaFoldDB" id="A0ABD6E530"/>
<evidence type="ECO:0000256" key="1">
    <source>
        <dbReference type="SAM" id="MobiDB-lite"/>
    </source>
</evidence>
<gene>
    <name evidence="2" type="ORF">AB6A40_001822</name>
</gene>
<accession>A0ABD6E530</accession>
<evidence type="ECO:0000313" key="2">
    <source>
        <dbReference type="EMBL" id="MFH4975113.1"/>
    </source>
</evidence>
<protein>
    <submittedName>
        <fullName evidence="2">Uncharacterized protein</fullName>
    </submittedName>
</protein>
<name>A0ABD6E530_9BILA</name>